<evidence type="ECO:0000256" key="5">
    <source>
        <dbReference type="ARBA" id="ARBA00023242"/>
    </source>
</evidence>
<evidence type="ECO:0000256" key="4">
    <source>
        <dbReference type="ARBA" id="ARBA00022833"/>
    </source>
</evidence>
<organism evidence="9 10">
    <name type="scientific">Canis lupus dingo</name>
    <name type="common">dingo</name>
    <dbReference type="NCBI Taxonomy" id="286419"/>
    <lineage>
        <taxon>Eukaryota</taxon>
        <taxon>Metazoa</taxon>
        <taxon>Chordata</taxon>
        <taxon>Craniata</taxon>
        <taxon>Vertebrata</taxon>
        <taxon>Euteleostomi</taxon>
        <taxon>Mammalia</taxon>
        <taxon>Eutheria</taxon>
        <taxon>Laurasiatheria</taxon>
        <taxon>Carnivora</taxon>
        <taxon>Caniformia</taxon>
        <taxon>Canidae</taxon>
        <taxon>Canis</taxon>
    </lineage>
</organism>
<accession>A0A8C0R612</accession>
<reference evidence="9" key="2">
    <citation type="submission" date="2025-09" db="UniProtKB">
        <authorList>
            <consortium name="Ensembl"/>
        </authorList>
    </citation>
    <scope>IDENTIFICATION</scope>
</reference>
<dbReference type="InterPro" id="IPR013087">
    <property type="entry name" value="Znf_C2H2_type"/>
</dbReference>
<evidence type="ECO:0000256" key="1">
    <source>
        <dbReference type="ARBA" id="ARBA00022723"/>
    </source>
</evidence>
<dbReference type="GO" id="GO:0008270">
    <property type="term" value="F:zinc ion binding"/>
    <property type="evidence" value="ECO:0007669"/>
    <property type="project" value="UniProtKB-KW"/>
</dbReference>
<name>A0A8C0R612_CANLU</name>
<evidence type="ECO:0000256" key="6">
    <source>
        <dbReference type="PROSITE-ProRule" id="PRU00042"/>
    </source>
</evidence>
<protein>
    <recommendedName>
        <fullName evidence="8">C2H2-type domain-containing protein</fullName>
    </recommendedName>
</protein>
<keyword evidence="10" id="KW-1185">Reference proteome</keyword>
<keyword evidence="1" id="KW-0479">Metal-binding</keyword>
<dbReference type="Ensembl" id="ENSCAFT00020033395.1">
    <property type="protein sequence ID" value="ENSCAFP00020028942.1"/>
    <property type="gene ID" value="ENSCAFG00020022630.1"/>
</dbReference>
<evidence type="ECO:0000313" key="9">
    <source>
        <dbReference type="Ensembl" id="ENSCAFP00020028942.1"/>
    </source>
</evidence>
<evidence type="ECO:0000256" key="3">
    <source>
        <dbReference type="ARBA" id="ARBA00022771"/>
    </source>
</evidence>
<dbReference type="PROSITE" id="PS50157">
    <property type="entry name" value="ZINC_FINGER_C2H2_2"/>
    <property type="match status" value="2"/>
</dbReference>
<feature type="region of interest" description="Disordered" evidence="7">
    <location>
        <begin position="1"/>
        <end position="20"/>
    </location>
</feature>
<keyword evidence="2" id="KW-0677">Repeat</keyword>
<dbReference type="AlphaFoldDB" id="A0A8C0R612"/>
<keyword evidence="3 6" id="KW-0863">Zinc-finger</keyword>
<keyword evidence="4" id="KW-0862">Zinc</keyword>
<evidence type="ECO:0000313" key="10">
    <source>
        <dbReference type="Proteomes" id="UP000694391"/>
    </source>
</evidence>
<keyword evidence="5" id="KW-0539">Nucleus</keyword>
<dbReference type="InterPro" id="IPR050826">
    <property type="entry name" value="Krueppel_C2H2_ZnFinger"/>
</dbReference>
<dbReference type="SUPFAM" id="SSF57667">
    <property type="entry name" value="beta-beta-alpha zinc fingers"/>
    <property type="match status" value="3"/>
</dbReference>
<dbReference type="PANTHER" id="PTHR24377">
    <property type="entry name" value="IP01015P-RELATED"/>
    <property type="match status" value="1"/>
</dbReference>
<proteinExistence type="predicted"/>
<evidence type="ECO:0000259" key="8">
    <source>
        <dbReference type="PROSITE" id="PS50157"/>
    </source>
</evidence>
<feature type="domain" description="C2H2-type" evidence="8">
    <location>
        <begin position="115"/>
        <end position="142"/>
    </location>
</feature>
<evidence type="ECO:0000256" key="2">
    <source>
        <dbReference type="ARBA" id="ARBA00022737"/>
    </source>
</evidence>
<dbReference type="GeneTree" id="ENSGT00940000153505"/>
<sequence>MRDTERGRQRHKQREKTTTVKYSKVHMAVTHSECDENENNFSRILSLTQSQRTVKEQGAFASNKCDESLSQSSTCVVRKKTQTREEFCTNNRCINAFYQKLDLIVCSRTHTEKSFECHECRKSFYQKAELIHYQRNHSGEKPEECGESFCSNSHLIHYPGTDMTVGLYKCNKYGKTFCQKSNLCENLTIHTKEKSYENSGCGKSYKSALIVHQRTHTVMKPCQSNVYGKTFFKMPSGHIREFTQERNPMSVMNVGKLSPRNPMNVMNVGKLSPRNPMLLHIREFIQGETL</sequence>
<evidence type="ECO:0000256" key="7">
    <source>
        <dbReference type="SAM" id="MobiDB-lite"/>
    </source>
</evidence>
<reference evidence="9" key="1">
    <citation type="submission" date="2025-08" db="UniProtKB">
        <authorList>
            <consortium name="Ensembl"/>
        </authorList>
    </citation>
    <scope>IDENTIFICATION</scope>
</reference>
<dbReference type="Gene3D" id="3.30.160.60">
    <property type="entry name" value="Classic Zinc Finger"/>
    <property type="match status" value="3"/>
</dbReference>
<dbReference type="Proteomes" id="UP000694391">
    <property type="component" value="Unplaced"/>
</dbReference>
<feature type="domain" description="C2H2-type" evidence="8">
    <location>
        <begin position="168"/>
        <end position="195"/>
    </location>
</feature>
<dbReference type="InterPro" id="IPR036236">
    <property type="entry name" value="Znf_C2H2_sf"/>
</dbReference>